<sequence length="119" mass="13118">MAARCVRLARHNLPALALSLRSSPRLLCTATKQKNNGQNLEEDVGQNEQKTDLPSAEKTLMEEKAKLEEQLKETMVRLRALVGSVVFRTPGEDYSVGPFKLVLGKDKGGGQRYGHVVLS</sequence>
<protein>
    <recommendedName>
        <fullName evidence="4">GrpE protein 1, mitochondrial</fullName>
    </recommendedName>
</protein>
<feature type="region of interest" description="Disordered" evidence="1">
    <location>
        <begin position="32"/>
        <end position="54"/>
    </location>
</feature>
<gene>
    <name evidence="2" type="ORF">J1605_009118</name>
</gene>
<keyword evidence="3" id="KW-1185">Reference proteome</keyword>
<evidence type="ECO:0008006" key="4">
    <source>
        <dbReference type="Google" id="ProtNLM"/>
    </source>
</evidence>
<dbReference type="Proteomes" id="UP001159641">
    <property type="component" value="Unassembled WGS sequence"/>
</dbReference>
<dbReference type="AlphaFoldDB" id="A0AB34GVL3"/>
<reference evidence="2 3" key="1">
    <citation type="submission" date="2022-11" db="EMBL/GenBank/DDBJ databases">
        <title>Whole genome sequence of Eschrichtius robustus ER-17-0199.</title>
        <authorList>
            <person name="Bruniche-Olsen A."/>
            <person name="Black A.N."/>
            <person name="Fields C.J."/>
            <person name="Walden K."/>
            <person name="Dewoody J.A."/>
        </authorList>
    </citation>
    <scope>NUCLEOTIDE SEQUENCE [LARGE SCALE GENOMIC DNA]</scope>
    <source>
        <strain evidence="2">ER-17-0199</strain>
        <tissue evidence="2">Blubber</tissue>
    </source>
</reference>
<proteinExistence type="predicted"/>
<accession>A0AB34GVL3</accession>
<comment type="caution">
    <text evidence="2">The sequence shown here is derived from an EMBL/GenBank/DDBJ whole genome shotgun (WGS) entry which is preliminary data.</text>
</comment>
<evidence type="ECO:0000313" key="3">
    <source>
        <dbReference type="Proteomes" id="UP001159641"/>
    </source>
</evidence>
<dbReference type="EMBL" id="JAIQCJ010002084">
    <property type="protein sequence ID" value="KAJ8783413.1"/>
    <property type="molecule type" value="Genomic_DNA"/>
</dbReference>
<evidence type="ECO:0000313" key="2">
    <source>
        <dbReference type="EMBL" id="KAJ8783413.1"/>
    </source>
</evidence>
<organism evidence="2 3">
    <name type="scientific">Eschrichtius robustus</name>
    <name type="common">California gray whale</name>
    <name type="synonym">Eschrichtius gibbosus</name>
    <dbReference type="NCBI Taxonomy" id="9764"/>
    <lineage>
        <taxon>Eukaryota</taxon>
        <taxon>Metazoa</taxon>
        <taxon>Chordata</taxon>
        <taxon>Craniata</taxon>
        <taxon>Vertebrata</taxon>
        <taxon>Euteleostomi</taxon>
        <taxon>Mammalia</taxon>
        <taxon>Eutheria</taxon>
        <taxon>Laurasiatheria</taxon>
        <taxon>Artiodactyla</taxon>
        <taxon>Whippomorpha</taxon>
        <taxon>Cetacea</taxon>
        <taxon>Mysticeti</taxon>
        <taxon>Eschrichtiidae</taxon>
        <taxon>Eschrichtius</taxon>
    </lineage>
</organism>
<evidence type="ECO:0000256" key="1">
    <source>
        <dbReference type="SAM" id="MobiDB-lite"/>
    </source>
</evidence>
<name>A0AB34GVL3_ESCRO</name>